<comment type="function">
    <text evidence="10">Part of a membrane-bound complex that couples electron transfer with translocation of ions across the membrane.</text>
</comment>
<evidence type="ECO:0000256" key="4">
    <source>
        <dbReference type="ARBA" id="ARBA00022737"/>
    </source>
</evidence>
<keyword evidence="11" id="KW-1133">Transmembrane helix</keyword>
<feature type="binding site" evidence="10">
    <location>
        <position position="144"/>
    </location>
    <ligand>
        <name>[4Fe-4S] cluster</name>
        <dbReference type="ChEBI" id="CHEBI:49883"/>
        <label>2</label>
    </ligand>
</feature>
<dbReference type="GO" id="GO:0046872">
    <property type="term" value="F:metal ion binding"/>
    <property type="evidence" value="ECO:0007669"/>
    <property type="project" value="UniProtKB-KW"/>
</dbReference>
<dbReference type="Gene3D" id="3.30.70.20">
    <property type="match status" value="2"/>
</dbReference>
<dbReference type="PANTHER" id="PTHR43560">
    <property type="entry name" value="ION-TRANSLOCATING OXIDOREDUCTASE COMPLEX SUBUNIT B"/>
    <property type="match status" value="1"/>
</dbReference>
<comment type="caution">
    <text evidence="10">Lacks conserved residue(s) required for the propagation of feature annotation.</text>
</comment>
<dbReference type="PANTHER" id="PTHR43560:SF1">
    <property type="entry name" value="ION-TRANSLOCATING OXIDOREDUCTASE COMPLEX SUBUNIT B"/>
    <property type="match status" value="1"/>
</dbReference>
<feature type="region of interest" description="Hydrophobic" evidence="10">
    <location>
        <begin position="1"/>
        <end position="28"/>
    </location>
</feature>
<feature type="binding site" evidence="10">
    <location>
        <position position="173"/>
    </location>
    <ligand>
        <name>[4Fe-4S] cluster</name>
        <dbReference type="ChEBI" id="CHEBI:49883"/>
        <label>3</label>
    </ligand>
</feature>
<protein>
    <recommendedName>
        <fullName evidence="10">Ion-translocating oxidoreductase complex subunit B</fullName>
        <ecNumber evidence="10">7.-.-.-</ecNumber>
    </recommendedName>
    <alternativeName>
        <fullName evidence="10">Rnf electron transport complex subunit B</fullName>
    </alternativeName>
</protein>
<feature type="binding site" evidence="10">
    <location>
        <position position="54"/>
    </location>
    <ligand>
        <name>[4Fe-4S] cluster</name>
        <dbReference type="ChEBI" id="CHEBI:49883"/>
        <label>1</label>
    </ligand>
</feature>
<evidence type="ECO:0000256" key="3">
    <source>
        <dbReference type="ARBA" id="ARBA00022723"/>
    </source>
</evidence>
<dbReference type="HAMAP" id="MF_00463">
    <property type="entry name" value="RsxB_RnfB"/>
    <property type="match status" value="1"/>
</dbReference>
<dbReference type="PROSITE" id="PS51656">
    <property type="entry name" value="4FE4S"/>
    <property type="match status" value="1"/>
</dbReference>
<comment type="subunit">
    <text evidence="10">The complex is composed of six subunits: RnfA, RnfB, RnfC, RnfD, RnfE and RnfG.</text>
</comment>
<evidence type="ECO:0000256" key="2">
    <source>
        <dbReference type="ARBA" id="ARBA00022485"/>
    </source>
</evidence>
<dbReference type="EMBL" id="DXBU01000030">
    <property type="protein sequence ID" value="HIZ21667.1"/>
    <property type="molecule type" value="Genomic_DNA"/>
</dbReference>
<feature type="binding site" evidence="10">
    <location>
        <position position="179"/>
    </location>
    <ligand>
        <name>[4Fe-4S] cluster</name>
        <dbReference type="ChEBI" id="CHEBI:49883"/>
        <label>3</label>
    </ligand>
</feature>
<feature type="binding site" evidence="10">
    <location>
        <position position="59"/>
    </location>
    <ligand>
        <name>[4Fe-4S] cluster</name>
        <dbReference type="ChEBI" id="CHEBI:49883"/>
        <label>1</label>
    </ligand>
</feature>
<sequence length="264" mass="27482">MNITAIIMATIVVAGVGLFIGVFLGVAGKKFAVETDERETKIREALPGNNCGGCGFPGCDGLAAAIVRGEAPVNGCPVGGEPVGKIIAGIMGQEPVESIRQVAFVKCAGSCEKTKENYDYTGVEDCSMAAFLPGGGAKSCIYGCLGYGSCVKACPFHAIQIINGIAAVDREACKACGKCVEACPRHLIELVPYEKITLVSCNSHDKGKTVMNVCDVGCIGCKKCEKVCPEQAITVSDFCAHIDPDKCTDCGACQEACPRHIITS</sequence>
<evidence type="ECO:0000259" key="12">
    <source>
        <dbReference type="PROSITE" id="PS51379"/>
    </source>
</evidence>
<dbReference type="SUPFAM" id="SSF54862">
    <property type="entry name" value="4Fe-4S ferredoxins"/>
    <property type="match status" value="2"/>
</dbReference>
<comment type="caution">
    <text evidence="14">The sequence shown here is derived from an EMBL/GenBank/DDBJ whole genome shotgun (WGS) entry which is preliminary data.</text>
</comment>
<dbReference type="InterPro" id="IPR050395">
    <property type="entry name" value="4Fe4S_Ferredoxin_RnfB"/>
</dbReference>
<dbReference type="GO" id="GO:0022900">
    <property type="term" value="P:electron transport chain"/>
    <property type="evidence" value="ECO:0007669"/>
    <property type="project" value="UniProtKB-UniRule"/>
</dbReference>
<dbReference type="Pfam" id="PF12838">
    <property type="entry name" value="Fer4_7"/>
    <property type="match status" value="1"/>
</dbReference>
<dbReference type="Gene3D" id="1.10.15.40">
    <property type="entry name" value="Electron transport complex subunit B, putative Fe-S cluster"/>
    <property type="match status" value="1"/>
</dbReference>
<dbReference type="AlphaFoldDB" id="A0A9D2DR46"/>
<keyword evidence="5 10" id="KW-1278">Translocase</keyword>
<dbReference type="NCBIfam" id="TIGR01944">
    <property type="entry name" value="rnfB"/>
    <property type="match status" value="1"/>
</dbReference>
<feature type="binding site" evidence="10">
    <location>
        <position position="150"/>
    </location>
    <ligand>
        <name>[4Fe-4S] cluster</name>
        <dbReference type="ChEBI" id="CHEBI:49883"/>
        <label>2</label>
    </ligand>
</feature>
<reference evidence="14" key="1">
    <citation type="journal article" date="2021" name="PeerJ">
        <title>Extensive microbial diversity within the chicken gut microbiome revealed by metagenomics and culture.</title>
        <authorList>
            <person name="Gilroy R."/>
            <person name="Ravi A."/>
            <person name="Getino M."/>
            <person name="Pursley I."/>
            <person name="Horton D.L."/>
            <person name="Alikhan N.F."/>
            <person name="Baker D."/>
            <person name="Gharbi K."/>
            <person name="Hall N."/>
            <person name="Watson M."/>
            <person name="Adriaenssens E.M."/>
            <person name="Foster-Nyarko E."/>
            <person name="Jarju S."/>
            <person name="Secka A."/>
            <person name="Antonio M."/>
            <person name="Oren A."/>
            <person name="Chaudhuri R.R."/>
            <person name="La Ragione R."/>
            <person name="Hildebrand F."/>
            <person name="Pallen M.J."/>
        </authorList>
    </citation>
    <scope>NUCLEOTIDE SEQUENCE</scope>
    <source>
        <strain evidence="14">14324</strain>
    </source>
</reference>
<dbReference type="InterPro" id="IPR010207">
    <property type="entry name" value="Elect_transpt_cplx_RnfB/RsxB"/>
</dbReference>
<keyword evidence="9 10" id="KW-0472">Membrane</keyword>
<evidence type="ECO:0000256" key="7">
    <source>
        <dbReference type="ARBA" id="ARBA00023004"/>
    </source>
</evidence>
<keyword evidence="3 10" id="KW-0479">Metal-binding</keyword>
<feature type="transmembrane region" description="Helical" evidence="11">
    <location>
        <begin position="6"/>
        <end position="28"/>
    </location>
</feature>
<feature type="binding site" evidence="10">
    <location>
        <position position="176"/>
    </location>
    <ligand>
        <name>[4Fe-4S] cluster</name>
        <dbReference type="ChEBI" id="CHEBI:49883"/>
        <label>3</label>
    </ligand>
</feature>
<dbReference type="GO" id="GO:0009055">
    <property type="term" value="F:electron transfer activity"/>
    <property type="evidence" value="ECO:0007669"/>
    <property type="project" value="InterPro"/>
</dbReference>
<dbReference type="GO" id="GO:0005886">
    <property type="term" value="C:plasma membrane"/>
    <property type="evidence" value="ECO:0007669"/>
    <property type="project" value="UniProtKB-SubCell"/>
</dbReference>
<evidence type="ECO:0000313" key="15">
    <source>
        <dbReference type="Proteomes" id="UP000824041"/>
    </source>
</evidence>
<feature type="domain" description="4Fe-4S ferredoxin-type" evidence="12">
    <location>
        <begin position="207"/>
        <end position="237"/>
    </location>
</feature>
<dbReference type="EC" id="7.-.-.-" evidence="10"/>
<dbReference type="CDD" id="cd10549">
    <property type="entry name" value="MtMvhB_like"/>
    <property type="match status" value="1"/>
</dbReference>
<feature type="binding site" evidence="10">
    <location>
        <position position="154"/>
    </location>
    <ligand>
        <name>[4Fe-4S] cluster</name>
        <dbReference type="ChEBI" id="CHEBI:49883"/>
        <label>3</label>
    </ligand>
</feature>
<evidence type="ECO:0000256" key="9">
    <source>
        <dbReference type="ARBA" id="ARBA00023136"/>
    </source>
</evidence>
<evidence type="ECO:0000256" key="10">
    <source>
        <dbReference type="HAMAP-Rule" id="MF_00463"/>
    </source>
</evidence>
<evidence type="ECO:0000256" key="11">
    <source>
        <dbReference type="SAM" id="Phobius"/>
    </source>
</evidence>
<accession>A0A9D2DR46</accession>
<evidence type="ECO:0000256" key="5">
    <source>
        <dbReference type="ARBA" id="ARBA00022967"/>
    </source>
</evidence>
<dbReference type="Proteomes" id="UP000824041">
    <property type="component" value="Unassembled WGS sequence"/>
</dbReference>
<feature type="domain" description="4Fe-4S ferredoxin-type" evidence="12">
    <location>
        <begin position="164"/>
        <end position="193"/>
    </location>
</feature>
<name>A0A9D2DR46_9FIRM</name>
<dbReference type="Pfam" id="PF04060">
    <property type="entry name" value="FeS"/>
    <property type="match status" value="1"/>
</dbReference>
<dbReference type="PROSITE" id="PS51379">
    <property type="entry name" value="4FE4S_FER_2"/>
    <property type="match status" value="4"/>
</dbReference>
<feature type="binding site" evidence="10">
    <location>
        <position position="183"/>
    </location>
    <ligand>
        <name>[4Fe-4S] cluster</name>
        <dbReference type="ChEBI" id="CHEBI:49883"/>
        <label>2</label>
    </ligand>
</feature>
<dbReference type="InterPro" id="IPR007202">
    <property type="entry name" value="4Fe-4S_dom"/>
</dbReference>
<keyword evidence="7 10" id="KW-0408">Iron</keyword>
<evidence type="ECO:0000256" key="6">
    <source>
        <dbReference type="ARBA" id="ARBA00022982"/>
    </source>
</evidence>
<comment type="similarity">
    <text evidence="10">Belongs to the 4Fe4S bacterial-type ferredoxin family. RnfB subfamily.</text>
</comment>
<dbReference type="PROSITE" id="PS00198">
    <property type="entry name" value="4FE4S_FER_1"/>
    <property type="match status" value="1"/>
</dbReference>
<gene>
    <name evidence="10" type="primary">rnfB</name>
    <name evidence="14" type="ORF">IAA21_02560</name>
</gene>
<dbReference type="Pfam" id="PF13237">
    <property type="entry name" value="Fer4_10"/>
    <property type="match status" value="1"/>
</dbReference>
<evidence type="ECO:0000313" key="14">
    <source>
        <dbReference type="EMBL" id="HIZ21667.1"/>
    </source>
</evidence>
<reference evidence="14" key="2">
    <citation type="submission" date="2021-04" db="EMBL/GenBank/DDBJ databases">
        <authorList>
            <person name="Gilroy R."/>
        </authorList>
    </citation>
    <scope>NUCLEOTIDE SEQUENCE</scope>
    <source>
        <strain evidence="14">14324</strain>
    </source>
</reference>
<keyword evidence="1 10" id="KW-0813">Transport</keyword>
<evidence type="ECO:0000256" key="8">
    <source>
        <dbReference type="ARBA" id="ARBA00023014"/>
    </source>
</evidence>
<keyword evidence="11" id="KW-0812">Transmembrane</keyword>
<feature type="domain" description="4Fe-4S ferredoxin-type" evidence="12">
    <location>
        <begin position="238"/>
        <end position="264"/>
    </location>
</feature>
<dbReference type="GO" id="GO:0051539">
    <property type="term" value="F:4 iron, 4 sulfur cluster binding"/>
    <property type="evidence" value="ECO:0007669"/>
    <property type="project" value="UniProtKB-UniRule"/>
</dbReference>
<keyword evidence="6 10" id="KW-0249">Electron transport</keyword>
<keyword evidence="4 10" id="KW-0677">Repeat</keyword>
<feature type="domain" description="4Fe-4S" evidence="13">
    <location>
        <begin position="34"/>
        <end position="93"/>
    </location>
</feature>
<feature type="domain" description="4Fe-4S ferredoxin-type" evidence="12">
    <location>
        <begin position="131"/>
        <end position="163"/>
    </location>
</feature>
<keyword evidence="10" id="KW-1003">Cell membrane</keyword>
<keyword evidence="2 10" id="KW-0004">4Fe-4S</keyword>
<organism evidence="14 15">
    <name type="scientific">Candidatus Blautia faecigallinarum</name>
    <dbReference type="NCBI Taxonomy" id="2838488"/>
    <lineage>
        <taxon>Bacteria</taxon>
        <taxon>Bacillati</taxon>
        <taxon>Bacillota</taxon>
        <taxon>Clostridia</taxon>
        <taxon>Lachnospirales</taxon>
        <taxon>Lachnospiraceae</taxon>
        <taxon>Blautia</taxon>
    </lineage>
</organism>
<keyword evidence="8 10" id="KW-0411">Iron-sulfur</keyword>
<comment type="subcellular location">
    <subcellularLocation>
        <location evidence="10">Cell membrane</location>
    </subcellularLocation>
</comment>
<dbReference type="InterPro" id="IPR017896">
    <property type="entry name" value="4Fe4S_Fe-S-bd"/>
</dbReference>
<evidence type="ECO:0000256" key="1">
    <source>
        <dbReference type="ARBA" id="ARBA00022448"/>
    </source>
</evidence>
<feature type="binding site" evidence="10">
    <location>
        <position position="140"/>
    </location>
    <ligand>
        <name>[4Fe-4S] cluster</name>
        <dbReference type="ChEBI" id="CHEBI:49883"/>
        <label>2</label>
    </ligand>
</feature>
<proteinExistence type="inferred from homology"/>
<feature type="binding site" evidence="10">
    <location>
        <position position="76"/>
    </location>
    <ligand>
        <name>[4Fe-4S] cluster</name>
        <dbReference type="ChEBI" id="CHEBI:49883"/>
        <label>1</label>
    </ligand>
</feature>
<evidence type="ECO:0000259" key="13">
    <source>
        <dbReference type="PROSITE" id="PS51656"/>
    </source>
</evidence>
<comment type="cofactor">
    <cofactor evidence="10">
        <name>[4Fe-4S] cluster</name>
        <dbReference type="ChEBI" id="CHEBI:49883"/>
    </cofactor>
    <text evidence="10">Binds 3 [4Fe-4S] clusters.</text>
</comment>
<feature type="binding site" evidence="10">
    <location>
        <position position="51"/>
    </location>
    <ligand>
        <name>[4Fe-4S] cluster</name>
        <dbReference type="ChEBI" id="CHEBI:49883"/>
        <label>1</label>
    </ligand>
</feature>
<dbReference type="InterPro" id="IPR017900">
    <property type="entry name" value="4Fe4S_Fe_S_CS"/>
</dbReference>